<dbReference type="EMBL" id="JACIEU010000005">
    <property type="protein sequence ID" value="MBB4147766.1"/>
    <property type="molecule type" value="Genomic_DNA"/>
</dbReference>
<protein>
    <submittedName>
        <fullName evidence="1">Uncharacterized protein</fullName>
    </submittedName>
</protein>
<evidence type="ECO:0000313" key="1">
    <source>
        <dbReference type="EMBL" id="MBB4147766.1"/>
    </source>
</evidence>
<keyword evidence="2" id="KW-1185">Reference proteome</keyword>
<dbReference type="Proteomes" id="UP000590524">
    <property type="component" value="Unassembled WGS sequence"/>
</dbReference>
<comment type="caution">
    <text evidence="1">The sequence shown here is derived from an EMBL/GenBank/DDBJ whole genome shotgun (WGS) entry which is preliminary data.</text>
</comment>
<dbReference type="RefSeq" id="WP_188081572.1">
    <property type="nucleotide sequence ID" value="NZ_JACIEU010000005.1"/>
</dbReference>
<accession>A0A7W6LNU0</accession>
<organism evidence="1 2">
    <name type="scientific">Sphingobium scionense</name>
    <dbReference type="NCBI Taxonomy" id="1404341"/>
    <lineage>
        <taxon>Bacteria</taxon>
        <taxon>Pseudomonadati</taxon>
        <taxon>Pseudomonadota</taxon>
        <taxon>Alphaproteobacteria</taxon>
        <taxon>Sphingomonadales</taxon>
        <taxon>Sphingomonadaceae</taxon>
        <taxon>Sphingobium</taxon>
    </lineage>
</organism>
<reference evidence="1 2" key="1">
    <citation type="submission" date="2020-08" db="EMBL/GenBank/DDBJ databases">
        <title>Genomic Encyclopedia of Type Strains, Phase IV (KMG-IV): sequencing the most valuable type-strain genomes for metagenomic binning, comparative biology and taxonomic classification.</title>
        <authorList>
            <person name="Goeker M."/>
        </authorList>
    </citation>
    <scope>NUCLEOTIDE SEQUENCE [LARGE SCALE GENOMIC DNA]</scope>
    <source>
        <strain evidence="1 2">DSM 19371</strain>
    </source>
</reference>
<evidence type="ECO:0000313" key="2">
    <source>
        <dbReference type="Proteomes" id="UP000590524"/>
    </source>
</evidence>
<dbReference type="AlphaFoldDB" id="A0A7W6LNU0"/>
<name>A0A7W6LNU0_9SPHN</name>
<sequence length="61" mass="7486">MLLRTIEKFLRDHRIAPTRFGRDAVRDPRLVFDMRLGRDPGDRVKRRIEHFMNEYRRSMGQ</sequence>
<proteinExistence type="predicted"/>
<gene>
    <name evidence="1" type="ORF">GGQ90_001541</name>
</gene>